<keyword evidence="3" id="KW-1185">Reference proteome</keyword>
<evidence type="ECO:0000256" key="1">
    <source>
        <dbReference type="SAM" id="MobiDB-lite"/>
    </source>
</evidence>
<evidence type="ECO:0000313" key="2">
    <source>
        <dbReference type="EMBL" id="MCI58681.1"/>
    </source>
</evidence>
<dbReference type="Proteomes" id="UP000265520">
    <property type="component" value="Unassembled WGS sequence"/>
</dbReference>
<evidence type="ECO:0000313" key="3">
    <source>
        <dbReference type="Proteomes" id="UP000265520"/>
    </source>
</evidence>
<feature type="non-terminal residue" evidence="2">
    <location>
        <position position="1"/>
    </location>
</feature>
<dbReference type="AlphaFoldDB" id="A0A392TC18"/>
<name>A0A392TC18_9FABA</name>
<comment type="caution">
    <text evidence="2">The sequence shown here is derived from an EMBL/GenBank/DDBJ whole genome shotgun (WGS) entry which is preliminary data.</text>
</comment>
<organism evidence="2 3">
    <name type="scientific">Trifolium medium</name>
    <dbReference type="NCBI Taxonomy" id="97028"/>
    <lineage>
        <taxon>Eukaryota</taxon>
        <taxon>Viridiplantae</taxon>
        <taxon>Streptophyta</taxon>
        <taxon>Embryophyta</taxon>
        <taxon>Tracheophyta</taxon>
        <taxon>Spermatophyta</taxon>
        <taxon>Magnoliopsida</taxon>
        <taxon>eudicotyledons</taxon>
        <taxon>Gunneridae</taxon>
        <taxon>Pentapetalae</taxon>
        <taxon>rosids</taxon>
        <taxon>fabids</taxon>
        <taxon>Fabales</taxon>
        <taxon>Fabaceae</taxon>
        <taxon>Papilionoideae</taxon>
        <taxon>50 kb inversion clade</taxon>
        <taxon>NPAAA clade</taxon>
        <taxon>Hologalegina</taxon>
        <taxon>IRL clade</taxon>
        <taxon>Trifolieae</taxon>
        <taxon>Trifolium</taxon>
    </lineage>
</organism>
<protein>
    <submittedName>
        <fullName evidence="2">Uncharacterized protein</fullName>
    </submittedName>
</protein>
<reference evidence="2 3" key="1">
    <citation type="journal article" date="2018" name="Front. Plant Sci.">
        <title>Red Clover (Trifolium pratense) and Zigzag Clover (T. medium) - A Picture of Genomic Similarities and Differences.</title>
        <authorList>
            <person name="Dluhosova J."/>
            <person name="Istvanek J."/>
            <person name="Nedelnik J."/>
            <person name="Repkova J."/>
        </authorList>
    </citation>
    <scope>NUCLEOTIDE SEQUENCE [LARGE SCALE GENOMIC DNA]</scope>
    <source>
        <strain evidence="3">cv. 10/8</strain>
        <tissue evidence="2">Leaf</tissue>
    </source>
</reference>
<proteinExistence type="predicted"/>
<sequence length="80" mass="8577">CLVHANQGKYDLNSSANVNVDIGAPTEARRNSVLKSLKETSPESDAAPNATTSVEQENLNNIVIPKSPETVIISEKEKSL</sequence>
<feature type="region of interest" description="Disordered" evidence="1">
    <location>
        <begin position="37"/>
        <end position="56"/>
    </location>
</feature>
<dbReference type="EMBL" id="LXQA010550141">
    <property type="protein sequence ID" value="MCI58681.1"/>
    <property type="molecule type" value="Genomic_DNA"/>
</dbReference>
<accession>A0A392TC18</accession>